<dbReference type="Proteomes" id="UP001151760">
    <property type="component" value="Unassembled WGS sequence"/>
</dbReference>
<name>A0ABQ5I9E6_9ASTR</name>
<reference evidence="2" key="2">
    <citation type="submission" date="2022-01" db="EMBL/GenBank/DDBJ databases">
        <authorList>
            <person name="Yamashiro T."/>
            <person name="Shiraishi A."/>
            <person name="Satake H."/>
            <person name="Nakayama K."/>
        </authorList>
    </citation>
    <scope>NUCLEOTIDE SEQUENCE</scope>
</reference>
<protein>
    <submittedName>
        <fullName evidence="2">Uncharacterized protein</fullName>
    </submittedName>
</protein>
<organism evidence="2 3">
    <name type="scientific">Tanacetum coccineum</name>
    <dbReference type="NCBI Taxonomy" id="301880"/>
    <lineage>
        <taxon>Eukaryota</taxon>
        <taxon>Viridiplantae</taxon>
        <taxon>Streptophyta</taxon>
        <taxon>Embryophyta</taxon>
        <taxon>Tracheophyta</taxon>
        <taxon>Spermatophyta</taxon>
        <taxon>Magnoliopsida</taxon>
        <taxon>eudicotyledons</taxon>
        <taxon>Gunneridae</taxon>
        <taxon>Pentapetalae</taxon>
        <taxon>asterids</taxon>
        <taxon>campanulids</taxon>
        <taxon>Asterales</taxon>
        <taxon>Asteraceae</taxon>
        <taxon>Asteroideae</taxon>
        <taxon>Anthemideae</taxon>
        <taxon>Anthemidinae</taxon>
        <taxon>Tanacetum</taxon>
    </lineage>
</organism>
<evidence type="ECO:0000313" key="2">
    <source>
        <dbReference type="EMBL" id="GJT96766.1"/>
    </source>
</evidence>
<evidence type="ECO:0000256" key="1">
    <source>
        <dbReference type="SAM" id="MobiDB-lite"/>
    </source>
</evidence>
<gene>
    <name evidence="2" type="ORF">Tco_1092284</name>
</gene>
<sequence>MRREDGGAGPSKPGLPSNLMGTLLVMLQGISLSAEVGGGLGGGVSSPAMVAKFLVPVMIGGEPSGRCIGNDCGTKTLQRNSHQSSILDQMSAQIGEENFHEGTVPSKYNVPTHTDNTRESSNLKRF</sequence>
<comment type="caution">
    <text evidence="2">The sequence shown here is derived from an EMBL/GenBank/DDBJ whole genome shotgun (WGS) entry which is preliminary data.</text>
</comment>
<feature type="region of interest" description="Disordered" evidence="1">
    <location>
        <begin position="99"/>
        <end position="126"/>
    </location>
</feature>
<feature type="compositionally biased region" description="Basic and acidic residues" evidence="1">
    <location>
        <begin position="115"/>
        <end position="126"/>
    </location>
</feature>
<keyword evidence="3" id="KW-1185">Reference proteome</keyword>
<accession>A0ABQ5I9E6</accession>
<proteinExistence type="predicted"/>
<dbReference type="EMBL" id="BQNB010020511">
    <property type="protein sequence ID" value="GJT96766.1"/>
    <property type="molecule type" value="Genomic_DNA"/>
</dbReference>
<evidence type="ECO:0000313" key="3">
    <source>
        <dbReference type="Proteomes" id="UP001151760"/>
    </source>
</evidence>
<reference evidence="2" key="1">
    <citation type="journal article" date="2022" name="Int. J. Mol. Sci.">
        <title>Draft Genome of Tanacetum Coccineum: Genomic Comparison of Closely Related Tanacetum-Family Plants.</title>
        <authorList>
            <person name="Yamashiro T."/>
            <person name="Shiraishi A."/>
            <person name="Nakayama K."/>
            <person name="Satake H."/>
        </authorList>
    </citation>
    <scope>NUCLEOTIDE SEQUENCE</scope>
</reference>